<keyword evidence="3" id="KW-0633">Potassium transport</keyword>
<sequence length="708" mass="80143">MSESIPLARVRSPISRSHHSPMNTPALELEDLPPSTSLDSIDDEHVKQIRPLWKRNLYMLLERPTSSQSAFLVHVVTTSLIILSAIVTVLETIPSFHSISPRIWFGFETTLVVLFTAEYVARCIAHSTGLWTFLRWFGSFFGIIDLLGILPYYIEIALQQDTATFFRFTILRTFRLLRVFRPFRYNNTILLTIEVMYLSFRRSQHALLALGFFVGMVLIVFSTLLYFAERGTWDEMLGTFINSDGDPSQFAVAITTVGYGEITPRSFLGRLITLPLLVFGLLLIALPTFVLGREFSMVWEMMKEDQVSPTTIMLTFLAHPLHRKSLERKSSTPMQPTLSPRPCSSASTLLPPSNQPQVSTGAQESSDLRAQMAELKATVETQDRANQPARRHMELVPSVSRSSGLDKDGDALRDFTLQEEYREFIQGKLREGLLSTNRKDAFALEVYETSLYLSVLFRSFNQTTSIISHLLPHLYITPSAPSPSPLQPHRALGTALLSLLHYLVLGYPSQSRYYEHLHSLPRSFLLRDSDAYQWLSDLARCLWTRDYTRLEALTRREAFKPFVGSEADQIPAPQDAAPKSKGAEREIKQRSAKQSGAPSNLALEALCTLIDSLRAKARETTWRVLRSAYRELHCLPPNSTSKGPSSTSEWLAHSLTLASIWDDDAIADDNYVAKLVDEWLTRKCAEGEIRQKEGVEGRWTVCRMPNKT</sequence>
<feature type="compositionally biased region" description="Low complexity" evidence="12">
    <location>
        <begin position="568"/>
        <end position="577"/>
    </location>
</feature>
<feature type="region of interest" description="Disordered" evidence="12">
    <location>
        <begin position="325"/>
        <end position="367"/>
    </location>
</feature>
<feature type="region of interest" description="Disordered" evidence="12">
    <location>
        <begin position="381"/>
        <end position="407"/>
    </location>
</feature>
<dbReference type="STRING" id="1314785.A0A165FP19"/>
<keyword evidence="9" id="KW-0406">Ion transport</keyword>
<dbReference type="SUPFAM" id="SSF81324">
    <property type="entry name" value="Voltage-gated potassium channels"/>
    <property type="match status" value="1"/>
</dbReference>
<feature type="region of interest" description="Disordered" evidence="12">
    <location>
        <begin position="1"/>
        <end position="27"/>
    </location>
</feature>
<evidence type="ECO:0000256" key="10">
    <source>
        <dbReference type="ARBA" id="ARBA00023136"/>
    </source>
</evidence>
<evidence type="ECO:0000256" key="6">
    <source>
        <dbReference type="ARBA" id="ARBA00022882"/>
    </source>
</evidence>
<evidence type="ECO:0000256" key="7">
    <source>
        <dbReference type="ARBA" id="ARBA00022958"/>
    </source>
</evidence>
<dbReference type="GeneID" id="63827628"/>
<dbReference type="InterPro" id="IPR028325">
    <property type="entry name" value="VG_K_chnl"/>
</dbReference>
<keyword evidence="5" id="KW-0631">Potassium channel</keyword>
<feature type="domain" description="Ion transport" evidence="14">
    <location>
        <begin position="73"/>
        <end position="296"/>
    </location>
</feature>
<dbReference type="PRINTS" id="PR00169">
    <property type="entry name" value="KCHANNEL"/>
</dbReference>
<evidence type="ECO:0000256" key="13">
    <source>
        <dbReference type="SAM" id="Phobius"/>
    </source>
</evidence>
<proteinExistence type="predicted"/>
<protein>
    <submittedName>
        <fullName evidence="15">Voltage-gated potassium channel</fullName>
    </submittedName>
</protein>
<dbReference type="Proteomes" id="UP000076871">
    <property type="component" value="Unassembled WGS sequence"/>
</dbReference>
<dbReference type="Pfam" id="PF00520">
    <property type="entry name" value="Ion_trans"/>
    <property type="match status" value="1"/>
</dbReference>
<evidence type="ECO:0000256" key="5">
    <source>
        <dbReference type="ARBA" id="ARBA00022826"/>
    </source>
</evidence>
<dbReference type="InterPro" id="IPR005821">
    <property type="entry name" value="Ion_trans_dom"/>
</dbReference>
<dbReference type="Gene3D" id="1.10.287.70">
    <property type="match status" value="1"/>
</dbReference>
<keyword evidence="10 13" id="KW-0472">Membrane</keyword>
<gene>
    <name evidence="15" type="ORF">LAESUDRAFT_735525</name>
</gene>
<dbReference type="GO" id="GO:0005249">
    <property type="term" value="F:voltage-gated potassium channel activity"/>
    <property type="evidence" value="ECO:0007669"/>
    <property type="project" value="InterPro"/>
</dbReference>
<organism evidence="15 16">
    <name type="scientific">Laetiporus sulphureus 93-53</name>
    <dbReference type="NCBI Taxonomy" id="1314785"/>
    <lineage>
        <taxon>Eukaryota</taxon>
        <taxon>Fungi</taxon>
        <taxon>Dikarya</taxon>
        <taxon>Basidiomycota</taxon>
        <taxon>Agaricomycotina</taxon>
        <taxon>Agaricomycetes</taxon>
        <taxon>Polyporales</taxon>
        <taxon>Laetiporus</taxon>
    </lineage>
</organism>
<feature type="compositionally biased region" description="Polar residues" evidence="12">
    <location>
        <begin position="331"/>
        <end position="365"/>
    </location>
</feature>
<keyword evidence="7" id="KW-0630">Potassium</keyword>
<dbReference type="Gene3D" id="1.20.120.350">
    <property type="entry name" value="Voltage-gated potassium channels. Chain C"/>
    <property type="match status" value="1"/>
</dbReference>
<evidence type="ECO:0000256" key="3">
    <source>
        <dbReference type="ARBA" id="ARBA00022538"/>
    </source>
</evidence>
<evidence type="ECO:0000256" key="4">
    <source>
        <dbReference type="ARBA" id="ARBA00022692"/>
    </source>
</evidence>
<feature type="transmembrane region" description="Helical" evidence="13">
    <location>
        <begin position="133"/>
        <end position="154"/>
    </location>
</feature>
<reference evidence="15 16" key="1">
    <citation type="journal article" date="2016" name="Mol. Biol. Evol.">
        <title>Comparative Genomics of Early-Diverging Mushroom-Forming Fungi Provides Insights into the Origins of Lignocellulose Decay Capabilities.</title>
        <authorList>
            <person name="Nagy L.G."/>
            <person name="Riley R."/>
            <person name="Tritt A."/>
            <person name="Adam C."/>
            <person name="Daum C."/>
            <person name="Floudas D."/>
            <person name="Sun H."/>
            <person name="Yadav J.S."/>
            <person name="Pangilinan J."/>
            <person name="Larsson K.H."/>
            <person name="Matsuura K."/>
            <person name="Barry K."/>
            <person name="Labutti K."/>
            <person name="Kuo R."/>
            <person name="Ohm R.A."/>
            <person name="Bhattacharya S.S."/>
            <person name="Shirouzu T."/>
            <person name="Yoshinaga Y."/>
            <person name="Martin F.M."/>
            <person name="Grigoriev I.V."/>
            <person name="Hibbett D.S."/>
        </authorList>
    </citation>
    <scope>NUCLEOTIDE SEQUENCE [LARGE SCALE GENOMIC DNA]</scope>
    <source>
        <strain evidence="15 16">93-53</strain>
    </source>
</reference>
<dbReference type="EMBL" id="KV427612">
    <property type="protein sequence ID" value="KZT09259.1"/>
    <property type="molecule type" value="Genomic_DNA"/>
</dbReference>
<dbReference type="InParanoid" id="A0A165FP19"/>
<evidence type="ECO:0000256" key="12">
    <source>
        <dbReference type="SAM" id="MobiDB-lite"/>
    </source>
</evidence>
<feature type="transmembrane region" description="Helical" evidence="13">
    <location>
        <begin position="207"/>
        <end position="228"/>
    </location>
</feature>
<dbReference type="OrthoDB" id="415460at2759"/>
<feature type="region of interest" description="Disordered" evidence="12">
    <location>
        <begin position="568"/>
        <end position="596"/>
    </location>
</feature>
<dbReference type="PANTHER" id="PTHR11537">
    <property type="entry name" value="VOLTAGE-GATED POTASSIUM CHANNEL"/>
    <property type="match status" value="1"/>
</dbReference>
<name>A0A165FP19_9APHY</name>
<accession>A0A165FP19</accession>
<keyword evidence="16" id="KW-1185">Reference proteome</keyword>
<dbReference type="GO" id="GO:0008076">
    <property type="term" value="C:voltage-gated potassium channel complex"/>
    <property type="evidence" value="ECO:0007669"/>
    <property type="project" value="InterPro"/>
</dbReference>
<dbReference type="GO" id="GO:0001508">
    <property type="term" value="P:action potential"/>
    <property type="evidence" value="ECO:0007669"/>
    <property type="project" value="TreeGrafter"/>
</dbReference>
<evidence type="ECO:0000313" key="15">
    <source>
        <dbReference type="EMBL" id="KZT09259.1"/>
    </source>
</evidence>
<keyword evidence="6" id="KW-0851">Voltage-gated channel</keyword>
<dbReference type="PANTHER" id="PTHR11537:SF254">
    <property type="entry name" value="POTASSIUM VOLTAGE-GATED CHANNEL PROTEIN SHAB"/>
    <property type="match status" value="1"/>
</dbReference>
<evidence type="ECO:0000259" key="14">
    <source>
        <dbReference type="Pfam" id="PF00520"/>
    </source>
</evidence>
<feature type="transmembrane region" description="Helical" evidence="13">
    <location>
        <begin position="69"/>
        <end position="90"/>
    </location>
</feature>
<keyword evidence="11 15" id="KW-0407">Ion channel</keyword>
<evidence type="ECO:0000256" key="1">
    <source>
        <dbReference type="ARBA" id="ARBA00004141"/>
    </source>
</evidence>
<feature type="transmembrane region" description="Helical" evidence="13">
    <location>
        <begin position="272"/>
        <end position="292"/>
    </location>
</feature>
<dbReference type="RefSeq" id="XP_040766999.1">
    <property type="nucleotide sequence ID" value="XM_040910599.1"/>
</dbReference>
<dbReference type="InterPro" id="IPR027359">
    <property type="entry name" value="Volt_channel_dom_sf"/>
</dbReference>
<comment type="subcellular location">
    <subcellularLocation>
        <location evidence="1">Membrane</location>
        <topology evidence="1">Multi-pass membrane protein</topology>
    </subcellularLocation>
</comment>
<evidence type="ECO:0000256" key="9">
    <source>
        <dbReference type="ARBA" id="ARBA00023065"/>
    </source>
</evidence>
<keyword evidence="4 13" id="KW-0812">Transmembrane</keyword>
<evidence type="ECO:0000313" key="16">
    <source>
        <dbReference type="Proteomes" id="UP000076871"/>
    </source>
</evidence>
<keyword evidence="2" id="KW-0813">Transport</keyword>
<evidence type="ECO:0000256" key="2">
    <source>
        <dbReference type="ARBA" id="ARBA00022448"/>
    </source>
</evidence>
<evidence type="ECO:0000256" key="11">
    <source>
        <dbReference type="ARBA" id="ARBA00023303"/>
    </source>
</evidence>
<keyword evidence="8 13" id="KW-1133">Transmembrane helix</keyword>
<evidence type="ECO:0000256" key="8">
    <source>
        <dbReference type="ARBA" id="ARBA00022989"/>
    </source>
</evidence>
<dbReference type="AlphaFoldDB" id="A0A165FP19"/>
<feature type="transmembrane region" description="Helical" evidence="13">
    <location>
        <begin position="102"/>
        <end position="121"/>
    </location>
</feature>